<keyword evidence="1" id="KW-0472">Membrane</keyword>
<dbReference type="AlphaFoldDB" id="A0A152A6F9"/>
<proteinExistence type="predicted"/>
<dbReference type="EMBL" id="LODT01000006">
    <property type="protein sequence ID" value="KYR01685.1"/>
    <property type="molecule type" value="Genomic_DNA"/>
</dbReference>
<comment type="caution">
    <text evidence="2">The sequence shown here is derived from an EMBL/GenBank/DDBJ whole genome shotgun (WGS) entry which is preliminary data.</text>
</comment>
<dbReference type="Proteomes" id="UP000076078">
    <property type="component" value="Unassembled WGS sequence"/>
</dbReference>
<reference evidence="2 3" key="1">
    <citation type="submission" date="2015-12" db="EMBL/GenBank/DDBJ databases">
        <title>Dictyostelia acquired genes for synthesis and detection of signals that induce cell-type specialization by lateral gene transfer from prokaryotes.</title>
        <authorList>
            <person name="Gloeckner G."/>
            <person name="Schaap P."/>
        </authorList>
    </citation>
    <scope>NUCLEOTIDE SEQUENCE [LARGE SCALE GENOMIC DNA]</scope>
    <source>
        <strain evidence="2 3">TK</strain>
    </source>
</reference>
<accession>A0A152A6F9</accession>
<evidence type="ECO:0000313" key="2">
    <source>
        <dbReference type="EMBL" id="KYR01685.1"/>
    </source>
</evidence>
<keyword evidence="1" id="KW-1133">Transmembrane helix</keyword>
<dbReference type="InParanoid" id="A0A152A6F9"/>
<feature type="transmembrane region" description="Helical" evidence="1">
    <location>
        <begin position="50"/>
        <end position="67"/>
    </location>
</feature>
<keyword evidence="3" id="KW-1185">Reference proteome</keyword>
<gene>
    <name evidence="2" type="ORF">DLAC_11487</name>
</gene>
<organism evidence="2 3">
    <name type="scientific">Tieghemostelium lacteum</name>
    <name type="common">Slime mold</name>
    <name type="synonym">Dictyostelium lacteum</name>
    <dbReference type="NCBI Taxonomy" id="361077"/>
    <lineage>
        <taxon>Eukaryota</taxon>
        <taxon>Amoebozoa</taxon>
        <taxon>Evosea</taxon>
        <taxon>Eumycetozoa</taxon>
        <taxon>Dictyostelia</taxon>
        <taxon>Dictyosteliales</taxon>
        <taxon>Raperosteliaceae</taxon>
        <taxon>Tieghemostelium</taxon>
    </lineage>
</organism>
<protein>
    <submittedName>
        <fullName evidence="2">Uncharacterized protein</fullName>
    </submittedName>
</protein>
<sequence>MWGVWECGCSHQNVVCRRLLYLSNPRKFFCFIPPSFEDDNQPFFATKETSINYTLVVFFCNIILFVFV</sequence>
<name>A0A152A6F9_TIELA</name>
<evidence type="ECO:0000256" key="1">
    <source>
        <dbReference type="SAM" id="Phobius"/>
    </source>
</evidence>
<keyword evidence="1" id="KW-0812">Transmembrane</keyword>
<evidence type="ECO:0000313" key="3">
    <source>
        <dbReference type="Proteomes" id="UP000076078"/>
    </source>
</evidence>